<keyword evidence="1" id="KW-0812">Transmembrane</keyword>
<gene>
    <name evidence="2" type="ORF">COX02_02380</name>
</gene>
<proteinExistence type="predicted"/>
<accession>A0A2H0BK46</accession>
<evidence type="ECO:0008006" key="4">
    <source>
        <dbReference type="Google" id="ProtNLM"/>
    </source>
</evidence>
<keyword evidence="1" id="KW-1133">Transmembrane helix</keyword>
<protein>
    <recommendedName>
        <fullName evidence="4">DUF11 domain-containing protein</fullName>
    </recommendedName>
</protein>
<comment type="caution">
    <text evidence="2">The sequence shown here is derived from an EMBL/GenBank/DDBJ whole genome shotgun (WGS) entry which is preliminary data.</text>
</comment>
<feature type="transmembrane region" description="Helical" evidence="1">
    <location>
        <begin position="66"/>
        <end position="86"/>
    </location>
</feature>
<evidence type="ECO:0000313" key="3">
    <source>
        <dbReference type="Proteomes" id="UP000229334"/>
    </source>
</evidence>
<reference evidence="2 3" key="1">
    <citation type="submission" date="2017-09" db="EMBL/GenBank/DDBJ databases">
        <title>Depth-based differentiation of microbial function through sediment-hosted aquifers and enrichment of novel symbionts in the deep terrestrial subsurface.</title>
        <authorList>
            <person name="Probst A.J."/>
            <person name="Ladd B."/>
            <person name="Jarett J.K."/>
            <person name="Geller-Mcgrath D.E."/>
            <person name="Sieber C.M."/>
            <person name="Emerson J.B."/>
            <person name="Anantharaman K."/>
            <person name="Thomas B.C."/>
            <person name="Malmstrom R."/>
            <person name="Stieglmeier M."/>
            <person name="Klingl A."/>
            <person name="Woyke T."/>
            <person name="Ryan C.M."/>
            <person name="Banfield J.F."/>
        </authorList>
    </citation>
    <scope>NUCLEOTIDE SEQUENCE [LARGE SCALE GENOMIC DNA]</scope>
    <source>
        <strain evidence="2">CG22_combo_CG10-13_8_21_14_all_37_9</strain>
    </source>
</reference>
<name>A0A2H0BK46_9BACT</name>
<dbReference type="EMBL" id="PCSX01000036">
    <property type="protein sequence ID" value="PIP58032.1"/>
    <property type="molecule type" value="Genomic_DNA"/>
</dbReference>
<keyword evidence="1" id="KW-0472">Membrane</keyword>
<evidence type="ECO:0000256" key="1">
    <source>
        <dbReference type="SAM" id="Phobius"/>
    </source>
</evidence>
<evidence type="ECO:0000313" key="2">
    <source>
        <dbReference type="EMBL" id="PIP58032.1"/>
    </source>
</evidence>
<dbReference type="Proteomes" id="UP000229334">
    <property type="component" value="Unassembled WGS sequence"/>
</dbReference>
<sequence>MFPADKNNRLDELANRLDQGNLSSVRLKRSKLSNPSLSAPTEWPEELVADYGERGDSRTWLWLKRLLIGSSLFFVLAVAIALFIFFSGSNLISNNRIDLSITGPISLKAGEEANWQLTIINRNKSTLQSARLLLDYPPGTRSSKNIQQELIHESISLSDIKPGAMVNQTARAFVFGPANSQSTIKATLEYRLANSSAVFTKDLDYNFTINDSPINLSLALPTEINSGRDLTLDLKIISNSSTILTNVLLAINYPPGFSFRSASLPPTKDNNVWSLGDLPVGIEKHLVIQGVLDGQDEELKTFQTTIGLADSQIVDKMSVVYNKITQSIAIRRPFVGLNLSLGNQANPGDSSVFSSGESIPGQLSWINNTPNLVRNLKIKLALVGPIYDRRSVNANDGFYRSTDETIIWDKSLIEGLAVLKPGDSANASFSFSLLPSSALQGALANNPQLEIIVIIEGERITDDNQSEALKTEIHKIVRLRSAINLATKTSYQSGPFTNSGPLPPKVNEKTTYTLTWSLTNPSNNLSNVQVKTVLPPYITWLDTSSPQIEKLTYSEKDHSLIWDLGLVPAGTGFNIPIREVSFQIGLVPSLSQLNRSPNLSGSIELSGVDNFTGTKVQLNYNPLTTQASDGGGATSSVVE</sequence>
<organism evidence="2 3">
    <name type="scientific">Candidatus Vogelbacteria bacterium CG22_combo_CG10-13_8_21_14_all_37_9</name>
    <dbReference type="NCBI Taxonomy" id="1975046"/>
    <lineage>
        <taxon>Bacteria</taxon>
        <taxon>Candidatus Vogeliibacteriota</taxon>
    </lineage>
</organism>
<dbReference type="AlphaFoldDB" id="A0A2H0BK46"/>